<organism evidence="1 2">
    <name type="scientific">Clostridium polyendosporum</name>
    <dbReference type="NCBI Taxonomy" id="69208"/>
    <lineage>
        <taxon>Bacteria</taxon>
        <taxon>Bacillati</taxon>
        <taxon>Bacillota</taxon>
        <taxon>Clostridia</taxon>
        <taxon>Eubacteriales</taxon>
        <taxon>Clostridiaceae</taxon>
        <taxon>Clostridium</taxon>
    </lineage>
</organism>
<keyword evidence="2" id="KW-1185">Reference proteome</keyword>
<dbReference type="EMBL" id="BOPZ01000012">
    <property type="protein sequence ID" value="GIM29034.1"/>
    <property type="molecule type" value="Genomic_DNA"/>
</dbReference>
<gene>
    <name evidence="1" type="ORF">CPJCM30710_17000</name>
</gene>
<dbReference type="AlphaFoldDB" id="A0A919RZC7"/>
<name>A0A919RZC7_9CLOT</name>
<protein>
    <recommendedName>
        <fullName evidence="3">PsbP protein</fullName>
    </recommendedName>
</protein>
<sequence>MNQFINKKQLGVTLILIGLMMVLFLAQKGFNDRLKLVMLMDSNITNLKEYSIGTEGYSYSLPAEWTTNQKSYPGSYIVYHNSFRSESMGIIGYVEVMNSKDGLEHITISDGNKLPQNKVKEYKSLKTKINDKEGYRISYKLNLDEGKLVYDNVYYIKVDEEKYFKLLFSVGEEKYKENLLAVFDAIVETCKVNK</sequence>
<accession>A0A919RZC7</accession>
<reference evidence="1" key="1">
    <citation type="submission" date="2021-03" db="EMBL/GenBank/DDBJ databases">
        <title>Taxonomic study of Clostridium polyendosporum from meadow-gley soil under rice.</title>
        <authorList>
            <person name="Kobayashi H."/>
            <person name="Tanizawa Y."/>
            <person name="Yagura M."/>
        </authorList>
    </citation>
    <scope>NUCLEOTIDE SEQUENCE</scope>
    <source>
        <strain evidence="1">JCM 30710</strain>
    </source>
</reference>
<evidence type="ECO:0000313" key="1">
    <source>
        <dbReference type="EMBL" id="GIM29034.1"/>
    </source>
</evidence>
<evidence type="ECO:0000313" key="2">
    <source>
        <dbReference type="Proteomes" id="UP000679179"/>
    </source>
</evidence>
<proteinExistence type="predicted"/>
<dbReference type="RefSeq" id="WP_212903748.1">
    <property type="nucleotide sequence ID" value="NZ_BOPZ01000012.1"/>
</dbReference>
<evidence type="ECO:0008006" key="3">
    <source>
        <dbReference type="Google" id="ProtNLM"/>
    </source>
</evidence>
<comment type="caution">
    <text evidence="1">The sequence shown here is derived from an EMBL/GenBank/DDBJ whole genome shotgun (WGS) entry which is preliminary data.</text>
</comment>
<dbReference type="Proteomes" id="UP000679179">
    <property type="component" value="Unassembled WGS sequence"/>
</dbReference>